<evidence type="ECO:0000313" key="1">
    <source>
        <dbReference type="EMBL" id="GCD41825.1"/>
    </source>
</evidence>
<gene>
    <name evidence="1" type="ORF">GKJPGBOP_01482</name>
</gene>
<comment type="caution">
    <text evidence="1">The sequence shown here is derived from an EMBL/GenBank/DDBJ whole genome shotgun (WGS) entry which is preliminary data.</text>
</comment>
<dbReference type="EMBL" id="BHZD01000001">
    <property type="protein sequence ID" value="GCD41825.1"/>
    <property type="molecule type" value="Genomic_DNA"/>
</dbReference>
<dbReference type="Proteomes" id="UP000286746">
    <property type="component" value="Unassembled WGS sequence"/>
</dbReference>
<keyword evidence="2" id="KW-1185">Reference proteome</keyword>
<protein>
    <submittedName>
        <fullName evidence="1">Uncharacterized protein</fullName>
    </submittedName>
</protein>
<sequence>MAFSVAENDEWRNQRWTESLRRSATLLEPVWPKTYSDGPFMHALPTVALLLYAGPFDDDPEFVPVADIVTALTPHLANPAGPPLKDTVRVGLIERRHDLDDDSPLSSLVRQLTTHQPALALPPTSPEPAGADDWSGGTLMGAAAEWAHPALAGHYLPHIGA</sequence>
<proteinExistence type="predicted"/>
<accession>A0A401VXQ6</accession>
<dbReference type="AlphaFoldDB" id="A0A401VXQ6"/>
<evidence type="ECO:0000313" key="2">
    <source>
        <dbReference type="Proteomes" id="UP000286746"/>
    </source>
</evidence>
<reference evidence="1 2" key="1">
    <citation type="submission" date="2018-11" db="EMBL/GenBank/DDBJ databases">
        <title>Whole genome sequence of Streptomyces paromomycinus NBRC 15454(T).</title>
        <authorList>
            <person name="Komaki H."/>
            <person name="Tamura T."/>
        </authorList>
    </citation>
    <scope>NUCLEOTIDE SEQUENCE [LARGE SCALE GENOMIC DNA]</scope>
    <source>
        <strain evidence="1 2">NBRC 15454</strain>
    </source>
</reference>
<name>A0A401VXQ6_STREY</name>
<organism evidence="1 2">
    <name type="scientific">Streptomyces paromomycinus</name>
    <name type="common">Streptomyces rimosus subsp. paromomycinus</name>
    <dbReference type="NCBI Taxonomy" id="92743"/>
    <lineage>
        <taxon>Bacteria</taxon>
        <taxon>Bacillati</taxon>
        <taxon>Actinomycetota</taxon>
        <taxon>Actinomycetes</taxon>
        <taxon>Kitasatosporales</taxon>
        <taxon>Streptomycetaceae</taxon>
        <taxon>Streptomyces</taxon>
    </lineage>
</organism>